<dbReference type="SUPFAM" id="SSF48498">
    <property type="entry name" value="Tetracyclin repressor-like, C-terminal domain"/>
    <property type="match status" value="1"/>
</dbReference>
<name>A0ABS4FN31_9BACL</name>
<dbReference type="SUPFAM" id="SSF46689">
    <property type="entry name" value="Homeodomain-like"/>
    <property type="match status" value="1"/>
</dbReference>
<dbReference type="InterPro" id="IPR050624">
    <property type="entry name" value="HTH-type_Tx_Regulator"/>
</dbReference>
<evidence type="ECO:0000313" key="5">
    <source>
        <dbReference type="Proteomes" id="UP001519272"/>
    </source>
</evidence>
<feature type="DNA-binding region" description="H-T-H motif" evidence="2">
    <location>
        <begin position="26"/>
        <end position="45"/>
    </location>
</feature>
<dbReference type="InterPro" id="IPR001647">
    <property type="entry name" value="HTH_TetR"/>
</dbReference>
<protein>
    <submittedName>
        <fullName evidence="4">AcrR family transcriptional regulator</fullName>
    </submittedName>
</protein>
<keyword evidence="1 2" id="KW-0238">DNA-binding</keyword>
<dbReference type="InterPro" id="IPR032551">
    <property type="entry name" value="BscR_C"/>
</dbReference>
<dbReference type="Pfam" id="PF16295">
    <property type="entry name" value="TetR_C_10"/>
    <property type="match status" value="1"/>
</dbReference>
<dbReference type="EMBL" id="JAGGKG010000002">
    <property type="protein sequence ID" value="MBP1903993.1"/>
    <property type="molecule type" value="Genomic_DNA"/>
</dbReference>
<evidence type="ECO:0000259" key="3">
    <source>
        <dbReference type="PROSITE" id="PS50977"/>
    </source>
</evidence>
<reference evidence="4 5" key="1">
    <citation type="submission" date="2021-03" db="EMBL/GenBank/DDBJ databases">
        <title>Genomic Encyclopedia of Type Strains, Phase IV (KMG-IV): sequencing the most valuable type-strain genomes for metagenomic binning, comparative biology and taxonomic classification.</title>
        <authorList>
            <person name="Goeker M."/>
        </authorList>
    </citation>
    <scope>NUCLEOTIDE SEQUENCE [LARGE SCALE GENOMIC DNA]</scope>
    <source>
        <strain evidence="4 5">DSM 14349</strain>
    </source>
</reference>
<comment type="caution">
    <text evidence="4">The sequence shown here is derived from an EMBL/GenBank/DDBJ whole genome shotgun (WGS) entry which is preliminary data.</text>
</comment>
<evidence type="ECO:0000256" key="1">
    <source>
        <dbReference type="ARBA" id="ARBA00023125"/>
    </source>
</evidence>
<dbReference type="InterPro" id="IPR036271">
    <property type="entry name" value="Tet_transcr_reg_TetR-rel_C_sf"/>
</dbReference>
<dbReference type="PANTHER" id="PTHR43479:SF11">
    <property type="entry name" value="ACREF_ENVCD OPERON REPRESSOR-RELATED"/>
    <property type="match status" value="1"/>
</dbReference>
<dbReference type="Gene3D" id="1.10.357.10">
    <property type="entry name" value="Tetracycline Repressor, domain 2"/>
    <property type="match status" value="1"/>
</dbReference>
<dbReference type="Proteomes" id="UP001519272">
    <property type="component" value="Unassembled WGS sequence"/>
</dbReference>
<feature type="domain" description="HTH tetR-type" evidence="3">
    <location>
        <begin position="3"/>
        <end position="63"/>
    </location>
</feature>
<dbReference type="InterPro" id="IPR009057">
    <property type="entry name" value="Homeodomain-like_sf"/>
</dbReference>
<organism evidence="4 5">
    <name type="scientific">Paenibacillus turicensis</name>
    <dbReference type="NCBI Taxonomy" id="160487"/>
    <lineage>
        <taxon>Bacteria</taxon>
        <taxon>Bacillati</taxon>
        <taxon>Bacillota</taxon>
        <taxon>Bacilli</taxon>
        <taxon>Bacillales</taxon>
        <taxon>Paenibacillaceae</taxon>
        <taxon>Paenibacillus</taxon>
    </lineage>
</organism>
<evidence type="ECO:0000256" key="2">
    <source>
        <dbReference type="PROSITE-ProRule" id="PRU00335"/>
    </source>
</evidence>
<accession>A0ABS4FN31</accession>
<dbReference type="PANTHER" id="PTHR43479">
    <property type="entry name" value="ACREF/ENVCD OPERON REPRESSOR-RELATED"/>
    <property type="match status" value="1"/>
</dbReference>
<dbReference type="PRINTS" id="PR00455">
    <property type="entry name" value="HTHTETR"/>
</dbReference>
<dbReference type="Pfam" id="PF00440">
    <property type="entry name" value="TetR_N"/>
    <property type="match status" value="1"/>
</dbReference>
<dbReference type="PROSITE" id="PS50977">
    <property type="entry name" value="HTH_TETR_2"/>
    <property type="match status" value="1"/>
</dbReference>
<dbReference type="RefSeq" id="WP_210087677.1">
    <property type="nucleotide sequence ID" value="NZ_JAGGKG010000002.1"/>
</dbReference>
<evidence type="ECO:0000313" key="4">
    <source>
        <dbReference type="EMBL" id="MBP1903993.1"/>
    </source>
</evidence>
<gene>
    <name evidence="4" type="ORF">J2Z32_000610</name>
</gene>
<keyword evidence="5" id="KW-1185">Reference proteome</keyword>
<proteinExistence type="predicted"/>
<sequence>MSKDKQGDIIIAALKLFAERGYDGTTIPMIAKQAAVGAGTIYHYYENKEALVNSLFVHCVTELTEVLISKFPHTKTLEEQFIYIYQHLFTYAKENINAFLFINSHESGHYLDEHSRLSFQRFLSFFNESLEKGKRAGYIRPMDTSVLISIVYSPILMIIKFINKGHLSYSEELLEKLIESAWDAIRII</sequence>